<comment type="caution">
    <text evidence="5">The sequence shown here is derived from an EMBL/GenBank/DDBJ whole genome shotgun (WGS) entry which is preliminary data.</text>
</comment>
<dbReference type="PANTHER" id="PTHR30036:SF1">
    <property type="entry name" value="D-XYLOSE-BINDING PERIPLASMIC PROTEIN"/>
    <property type="match status" value="1"/>
</dbReference>
<evidence type="ECO:0000313" key="6">
    <source>
        <dbReference type="Proteomes" id="UP001183420"/>
    </source>
</evidence>
<feature type="chain" id="PRO_5045174576" evidence="3">
    <location>
        <begin position="28"/>
        <end position="372"/>
    </location>
</feature>
<keyword evidence="6" id="KW-1185">Reference proteome</keyword>
<proteinExistence type="predicted"/>
<dbReference type="Gene3D" id="3.40.50.2300">
    <property type="match status" value="2"/>
</dbReference>
<comment type="subcellular location">
    <subcellularLocation>
        <location evidence="1">Cell envelope</location>
    </subcellularLocation>
</comment>
<gene>
    <name evidence="5" type="ORF">RNC47_08965</name>
</gene>
<dbReference type="EMBL" id="JAVREM010000006">
    <property type="protein sequence ID" value="MDT0318463.1"/>
    <property type="molecule type" value="Genomic_DNA"/>
</dbReference>
<organism evidence="5 6">
    <name type="scientific">Streptomyces millisiae</name>
    <dbReference type="NCBI Taxonomy" id="3075542"/>
    <lineage>
        <taxon>Bacteria</taxon>
        <taxon>Bacillati</taxon>
        <taxon>Actinomycetota</taxon>
        <taxon>Actinomycetes</taxon>
        <taxon>Kitasatosporales</taxon>
        <taxon>Streptomycetaceae</taxon>
        <taxon>Streptomyces</taxon>
    </lineage>
</organism>
<dbReference type="RefSeq" id="WP_311597155.1">
    <property type="nucleotide sequence ID" value="NZ_JAVREM010000006.1"/>
</dbReference>
<keyword evidence="2 3" id="KW-0732">Signal</keyword>
<evidence type="ECO:0000259" key="4">
    <source>
        <dbReference type="Pfam" id="PF13407"/>
    </source>
</evidence>
<evidence type="ECO:0000256" key="3">
    <source>
        <dbReference type="SAM" id="SignalP"/>
    </source>
</evidence>
<name>A0ABU2LN36_9ACTN</name>
<accession>A0ABU2LN36</accession>
<dbReference type="InterPro" id="IPR050555">
    <property type="entry name" value="Bact_Solute-Bind_Prot2"/>
</dbReference>
<protein>
    <submittedName>
        <fullName evidence="5">Substrate-binding domain-containing protein</fullName>
    </submittedName>
</protein>
<dbReference type="PROSITE" id="PS51257">
    <property type="entry name" value="PROKAR_LIPOPROTEIN"/>
    <property type="match status" value="1"/>
</dbReference>
<dbReference type="InterPro" id="IPR025997">
    <property type="entry name" value="SBP_2_dom"/>
</dbReference>
<dbReference type="PANTHER" id="PTHR30036">
    <property type="entry name" value="D-XYLOSE-BINDING PERIPLASMIC PROTEIN"/>
    <property type="match status" value="1"/>
</dbReference>
<evidence type="ECO:0000256" key="1">
    <source>
        <dbReference type="ARBA" id="ARBA00004196"/>
    </source>
</evidence>
<dbReference type="Pfam" id="PF13407">
    <property type="entry name" value="Peripla_BP_4"/>
    <property type="match status" value="1"/>
</dbReference>
<feature type="domain" description="Periplasmic binding protein" evidence="4">
    <location>
        <begin position="44"/>
        <end position="312"/>
    </location>
</feature>
<dbReference type="InterPro" id="IPR028082">
    <property type="entry name" value="Peripla_BP_I"/>
</dbReference>
<dbReference type="Proteomes" id="UP001183420">
    <property type="component" value="Unassembled WGS sequence"/>
</dbReference>
<dbReference type="SUPFAM" id="SSF53822">
    <property type="entry name" value="Periplasmic binding protein-like I"/>
    <property type="match status" value="1"/>
</dbReference>
<feature type="signal peptide" evidence="3">
    <location>
        <begin position="1"/>
        <end position="27"/>
    </location>
</feature>
<evidence type="ECO:0000256" key="2">
    <source>
        <dbReference type="ARBA" id="ARBA00022729"/>
    </source>
</evidence>
<evidence type="ECO:0000313" key="5">
    <source>
        <dbReference type="EMBL" id="MDT0318463.1"/>
    </source>
</evidence>
<reference evidence="6" key="1">
    <citation type="submission" date="2023-07" db="EMBL/GenBank/DDBJ databases">
        <title>30 novel species of actinomycetes from the DSMZ collection.</title>
        <authorList>
            <person name="Nouioui I."/>
        </authorList>
    </citation>
    <scope>NUCLEOTIDE SEQUENCE [LARGE SCALE GENOMIC DNA]</scope>
    <source>
        <strain evidence="6">DSM 44918</strain>
    </source>
</reference>
<sequence length="372" mass="39217">MIRRPLDPLRRLRLAALGLAALLLAAAAGCGSVGPGTPPEGAIGLLLPEVKTARYETTDRPTFVHVVEERCPGCEVYYANADQNAATQQQQAESMLARGADVLVLDAVDTSAAVSIVREARRHDVPVIAYDRFIADVDIDYYVSFDSELIGYLQGVSLVTAVEEAVRERGPRADGRPPGILLVHGSPTDPNAAALAAGVDRALEGEDIEVLAEYDTPDWSPDMATDWVESQVARFGDRIDGVYAANDGIAGGAIAAMKAAGFHPVPPVTGQDGELAAAQRIISGDQYMTVFKATTEQARTAAELAVRVLRGESPRTTATIQGVPSLLLAPRAVGVDDVERVLVDGGVHTAEEICTPYYAAACADTGLAREGS</sequence>